<dbReference type="EMBL" id="CP133618">
    <property type="protein sequence ID" value="WMV40109.1"/>
    <property type="molecule type" value="Genomic_DNA"/>
</dbReference>
<dbReference type="PANTHER" id="PTHR46238">
    <property type="entry name" value="REVERSE TRANSCRIPTASE DOMAIN-CONTAINING PROTEIN"/>
    <property type="match status" value="1"/>
</dbReference>
<feature type="domain" description="Serine-threonine/tyrosine-protein kinase catalytic" evidence="1">
    <location>
        <begin position="107"/>
        <end position="149"/>
    </location>
</feature>
<dbReference type="SUPFAM" id="SSF56112">
    <property type="entry name" value="Protein kinase-like (PK-like)"/>
    <property type="match status" value="1"/>
</dbReference>
<dbReference type="InterPro" id="IPR001245">
    <property type="entry name" value="Ser-Thr/Tyr_kinase_cat_dom"/>
</dbReference>
<reference evidence="2" key="1">
    <citation type="submission" date="2023-08" db="EMBL/GenBank/DDBJ databases">
        <title>A de novo genome assembly of Solanum verrucosum Schlechtendal, a Mexican diploid species geographically isolated from the other diploid A-genome species in potato relatives.</title>
        <authorList>
            <person name="Hosaka K."/>
        </authorList>
    </citation>
    <scope>NUCLEOTIDE SEQUENCE</scope>
    <source>
        <tissue evidence="2">Young leaves</tissue>
    </source>
</reference>
<organism evidence="2 3">
    <name type="scientific">Solanum verrucosum</name>
    <dbReference type="NCBI Taxonomy" id="315347"/>
    <lineage>
        <taxon>Eukaryota</taxon>
        <taxon>Viridiplantae</taxon>
        <taxon>Streptophyta</taxon>
        <taxon>Embryophyta</taxon>
        <taxon>Tracheophyta</taxon>
        <taxon>Spermatophyta</taxon>
        <taxon>Magnoliopsida</taxon>
        <taxon>eudicotyledons</taxon>
        <taxon>Gunneridae</taxon>
        <taxon>Pentapetalae</taxon>
        <taxon>asterids</taxon>
        <taxon>lamiids</taxon>
        <taxon>Solanales</taxon>
        <taxon>Solanaceae</taxon>
        <taxon>Solanoideae</taxon>
        <taxon>Solaneae</taxon>
        <taxon>Solanum</taxon>
    </lineage>
</organism>
<dbReference type="PANTHER" id="PTHR46238:SF8">
    <property type="entry name" value="ENDONUCLEASE_EXONUCLEASE_PHOSPHATASE DOMAIN-CONTAINING PROTEIN"/>
    <property type="match status" value="1"/>
</dbReference>
<dbReference type="GO" id="GO:0004672">
    <property type="term" value="F:protein kinase activity"/>
    <property type="evidence" value="ECO:0007669"/>
    <property type="project" value="InterPro"/>
</dbReference>
<dbReference type="InterPro" id="IPR011009">
    <property type="entry name" value="Kinase-like_dom_sf"/>
</dbReference>
<gene>
    <name evidence="2" type="ORF">MTR67_033494</name>
</gene>
<dbReference type="Gene3D" id="1.10.510.10">
    <property type="entry name" value="Transferase(Phosphotransferase) domain 1"/>
    <property type="match status" value="1"/>
</dbReference>
<dbReference type="AlphaFoldDB" id="A0AAF0U6M3"/>
<proteinExistence type="predicted"/>
<protein>
    <recommendedName>
        <fullName evidence="1">Serine-threonine/tyrosine-protein kinase catalytic domain-containing protein</fullName>
    </recommendedName>
</protein>
<dbReference type="Proteomes" id="UP001234989">
    <property type="component" value="Chromosome 7"/>
</dbReference>
<name>A0AAF0U6M3_SOLVR</name>
<accession>A0AAF0U6M3</accession>
<evidence type="ECO:0000259" key="1">
    <source>
        <dbReference type="Pfam" id="PF07714"/>
    </source>
</evidence>
<keyword evidence="3" id="KW-1185">Reference proteome</keyword>
<sequence length="167" mass="18918">MQVAEMRMLRWMCGHTRSDKIRNEVIREKVGVASVVDKLREVRLRWFGHVKRRCEDAPVRTGAGCRGAGRGPGIEQLKLLDEMVTHFNIEDREDSYTGQPVKMGGGIVNNTLRPTIPNYCDSEWRCLMEQCWAPNPASRPSFTEIASRLRLLSSASQNKTTGQKATK</sequence>
<evidence type="ECO:0000313" key="3">
    <source>
        <dbReference type="Proteomes" id="UP001234989"/>
    </source>
</evidence>
<evidence type="ECO:0000313" key="2">
    <source>
        <dbReference type="EMBL" id="WMV40109.1"/>
    </source>
</evidence>
<dbReference type="Pfam" id="PF07714">
    <property type="entry name" value="PK_Tyr_Ser-Thr"/>
    <property type="match status" value="1"/>
</dbReference>